<dbReference type="EMBL" id="BOPG01000100">
    <property type="protein sequence ID" value="GIJ63615.1"/>
    <property type="molecule type" value="Genomic_DNA"/>
</dbReference>
<evidence type="ECO:0000313" key="2">
    <source>
        <dbReference type="EMBL" id="GIJ63615.1"/>
    </source>
</evidence>
<organism evidence="2 3">
    <name type="scientific">Virgisporangium aurantiacum</name>
    <dbReference type="NCBI Taxonomy" id="175570"/>
    <lineage>
        <taxon>Bacteria</taxon>
        <taxon>Bacillati</taxon>
        <taxon>Actinomycetota</taxon>
        <taxon>Actinomycetes</taxon>
        <taxon>Micromonosporales</taxon>
        <taxon>Micromonosporaceae</taxon>
        <taxon>Virgisporangium</taxon>
    </lineage>
</organism>
<evidence type="ECO:0000313" key="3">
    <source>
        <dbReference type="Proteomes" id="UP000612585"/>
    </source>
</evidence>
<evidence type="ECO:0000256" key="1">
    <source>
        <dbReference type="SAM" id="MobiDB-lite"/>
    </source>
</evidence>
<comment type="caution">
    <text evidence="2">The sequence shown here is derived from an EMBL/GenBank/DDBJ whole genome shotgun (WGS) entry which is preliminary data.</text>
</comment>
<feature type="region of interest" description="Disordered" evidence="1">
    <location>
        <begin position="17"/>
        <end position="51"/>
    </location>
</feature>
<proteinExistence type="predicted"/>
<dbReference type="AlphaFoldDB" id="A0A8J3ZKI8"/>
<reference evidence="2" key="1">
    <citation type="submission" date="2021-01" db="EMBL/GenBank/DDBJ databases">
        <title>Whole genome shotgun sequence of Virgisporangium aurantiacum NBRC 16421.</title>
        <authorList>
            <person name="Komaki H."/>
            <person name="Tamura T."/>
        </authorList>
    </citation>
    <scope>NUCLEOTIDE SEQUENCE</scope>
    <source>
        <strain evidence="2">NBRC 16421</strain>
    </source>
</reference>
<dbReference type="Proteomes" id="UP000612585">
    <property type="component" value="Unassembled WGS sequence"/>
</dbReference>
<name>A0A8J3ZKI8_9ACTN</name>
<gene>
    <name evidence="2" type="ORF">Vau01_111310</name>
</gene>
<protein>
    <submittedName>
        <fullName evidence="2">Uncharacterized protein</fullName>
    </submittedName>
</protein>
<sequence length="51" mass="5381">MLSFTTNSLAVLTAAHDMPRSPCNHGEPEVSAVPGLLDREAGVPPHRATKT</sequence>
<accession>A0A8J3ZKI8</accession>
<keyword evidence="3" id="KW-1185">Reference proteome</keyword>